<feature type="transmembrane region" description="Helical" evidence="1">
    <location>
        <begin position="160"/>
        <end position="180"/>
    </location>
</feature>
<dbReference type="AlphaFoldDB" id="A0A3N0WXG6"/>
<feature type="transmembrane region" description="Helical" evidence="1">
    <location>
        <begin position="131"/>
        <end position="148"/>
    </location>
</feature>
<dbReference type="Pfam" id="PF07853">
    <property type="entry name" value="DUF1648"/>
    <property type="match status" value="1"/>
</dbReference>
<feature type="domain" description="DUF1648" evidence="2">
    <location>
        <begin position="47"/>
        <end position="93"/>
    </location>
</feature>
<keyword evidence="1" id="KW-1133">Transmembrane helix</keyword>
<dbReference type="Proteomes" id="UP000270224">
    <property type="component" value="Unassembled WGS sequence"/>
</dbReference>
<accession>A0A3N0WXG6</accession>
<protein>
    <submittedName>
        <fullName evidence="3">DUF1648 domain-containing protein</fullName>
    </submittedName>
</protein>
<proteinExistence type="predicted"/>
<sequence>MFVARPQKYKNVICNSKIKISLQMPNIEKIELKPSRFDKLLDITGYILLILYWIMVIIAFQKLPEEIPVHYNGAGEVDAFGPKNSIFMLPVIATLQVLLLSALIRNTKNLNFSNKENLEQQIINTTKTIRFLKVGILIVFIFIDYKTIKISLEDKNGGLGIWFLPLFLTLILIPVIINIYKSWKLKQQK</sequence>
<keyword evidence="1" id="KW-0812">Transmembrane</keyword>
<dbReference type="EMBL" id="RJUG01000003">
    <property type="protein sequence ID" value="ROI08779.1"/>
    <property type="molecule type" value="Genomic_DNA"/>
</dbReference>
<evidence type="ECO:0000313" key="4">
    <source>
        <dbReference type="Proteomes" id="UP000270224"/>
    </source>
</evidence>
<organism evidence="3 4">
    <name type="scientific">Kaistella daneshvariae</name>
    <dbReference type="NCBI Taxonomy" id="2487074"/>
    <lineage>
        <taxon>Bacteria</taxon>
        <taxon>Pseudomonadati</taxon>
        <taxon>Bacteroidota</taxon>
        <taxon>Flavobacteriia</taxon>
        <taxon>Flavobacteriales</taxon>
        <taxon>Weeksellaceae</taxon>
        <taxon>Chryseobacterium group</taxon>
        <taxon>Kaistella</taxon>
    </lineage>
</organism>
<comment type="caution">
    <text evidence="3">The sequence shown here is derived from an EMBL/GenBank/DDBJ whole genome shotgun (WGS) entry which is preliminary data.</text>
</comment>
<reference evidence="4" key="1">
    <citation type="submission" date="2018-11" db="EMBL/GenBank/DDBJ databases">
        <title>Proposal to divide the Flavobacteriaceae and reorganize its genera based on Amino Acid Identity values calculated from whole genome sequences.</title>
        <authorList>
            <person name="Nicholson A.C."/>
            <person name="Gulvik C.A."/>
            <person name="Whitney A.M."/>
            <person name="Humrighouse B.W."/>
            <person name="Bell M."/>
            <person name="Holmens B."/>
            <person name="Steigerwalt A."/>
            <person name="Villarma A."/>
            <person name="Sheth M."/>
            <person name="Batra D."/>
            <person name="Pryor J."/>
            <person name="Bernardet J.-F."/>
            <person name="Hugo C."/>
            <person name="Kampfer P."/>
            <person name="Newman J."/>
            <person name="Mcquiston J.R."/>
        </authorList>
    </citation>
    <scope>NUCLEOTIDE SEQUENCE [LARGE SCALE GENOMIC DNA]</scope>
    <source>
        <strain evidence="4">H3056</strain>
    </source>
</reference>
<evidence type="ECO:0000313" key="3">
    <source>
        <dbReference type="EMBL" id="ROI08779.1"/>
    </source>
</evidence>
<keyword evidence="1" id="KW-0472">Membrane</keyword>
<evidence type="ECO:0000256" key="1">
    <source>
        <dbReference type="SAM" id="Phobius"/>
    </source>
</evidence>
<name>A0A3N0WXG6_9FLAO</name>
<feature type="transmembrane region" description="Helical" evidence="1">
    <location>
        <begin position="86"/>
        <end position="104"/>
    </location>
</feature>
<dbReference type="InterPro" id="IPR012867">
    <property type="entry name" value="DUF1648"/>
</dbReference>
<gene>
    <name evidence="3" type="ORF">EGI11_04920</name>
</gene>
<feature type="transmembrane region" description="Helical" evidence="1">
    <location>
        <begin position="40"/>
        <end position="60"/>
    </location>
</feature>
<evidence type="ECO:0000259" key="2">
    <source>
        <dbReference type="Pfam" id="PF07853"/>
    </source>
</evidence>